<sequence length="78" mass="8244">MLSARSTASRARSSSRFSLPLSLCLSLCGTGHQFASSPPFSLEAPWSSLSSLFCPFDNGARSGRTDGAADSLRQFAID</sequence>
<dbReference type="EMBL" id="GGFJ01013720">
    <property type="protein sequence ID" value="MBW62861.1"/>
    <property type="molecule type" value="Transcribed_RNA"/>
</dbReference>
<proteinExistence type="predicted"/>
<dbReference type="AlphaFoldDB" id="A0A2M4CCK1"/>
<protein>
    <submittedName>
        <fullName evidence="1">Putative secreted protein</fullName>
    </submittedName>
</protein>
<name>A0A2M4CCK1_9DIPT</name>
<accession>A0A2M4CCK1</accession>
<evidence type="ECO:0000313" key="1">
    <source>
        <dbReference type="EMBL" id="MBW62861.1"/>
    </source>
</evidence>
<reference evidence="1" key="1">
    <citation type="submission" date="2018-01" db="EMBL/GenBank/DDBJ databases">
        <title>An insight into the sialome of Amazonian anophelines.</title>
        <authorList>
            <person name="Ribeiro J.M."/>
            <person name="Scarpassa V."/>
            <person name="Calvo E."/>
        </authorList>
    </citation>
    <scope>NUCLEOTIDE SEQUENCE</scope>
    <source>
        <tissue evidence="1">Salivary glands</tissue>
    </source>
</reference>
<organism evidence="1">
    <name type="scientific">Anopheles marajoara</name>
    <dbReference type="NCBI Taxonomy" id="58244"/>
    <lineage>
        <taxon>Eukaryota</taxon>
        <taxon>Metazoa</taxon>
        <taxon>Ecdysozoa</taxon>
        <taxon>Arthropoda</taxon>
        <taxon>Hexapoda</taxon>
        <taxon>Insecta</taxon>
        <taxon>Pterygota</taxon>
        <taxon>Neoptera</taxon>
        <taxon>Endopterygota</taxon>
        <taxon>Diptera</taxon>
        <taxon>Nematocera</taxon>
        <taxon>Culicoidea</taxon>
        <taxon>Culicidae</taxon>
        <taxon>Anophelinae</taxon>
        <taxon>Anopheles</taxon>
    </lineage>
</organism>